<dbReference type="OrthoDB" id="9797162at2"/>
<dbReference type="InterPro" id="IPR014825">
    <property type="entry name" value="DNA_alkylation"/>
</dbReference>
<dbReference type="AlphaFoldDB" id="A0A1A5Y9U7"/>
<evidence type="ECO:0008006" key="3">
    <source>
        <dbReference type="Google" id="ProtNLM"/>
    </source>
</evidence>
<keyword evidence="2" id="KW-1185">Reference proteome</keyword>
<accession>A0A1A5Y9U7</accession>
<sequence>MAEPLKNMYDGNFLETFAASLQKAWGDFDEEAFIGRVRSGNWTELELKERIRRIAEALGASLPEDYEEALAILYRIDEQCTGFPYLFFPDFVEVFGREERHFEKSMEALARFTRRSSSEFAVRPFILEHPQRMLAQLAEWAAHPNEHVRRLASEGSRPRLPWGQSLPLFKRDPQPLLPILEALKNDESLYVRRSVANNLNDIAKDHPELVLQVAGSWLGQTAETDWIVRHACRTLVKKGNREAMALFGYASSGESTGSGLATEAAISLSSETVPFGGDTSIRYRFRAGQAAAGAGTLKLRVEYGIDFVKSGGKTSLKRFLLSDREYAAGEQAEGVRTHRFADLTTRKHYPGHHAVTLWVNGVEVARTSLTLLEPDYGG</sequence>
<dbReference type="SUPFAM" id="SSF48371">
    <property type="entry name" value="ARM repeat"/>
    <property type="match status" value="1"/>
</dbReference>
<dbReference type="InterPro" id="IPR016024">
    <property type="entry name" value="ARM-type_fold"/>
</dbReference>
<dbReference type="Proteomes" id="UP000092024">
    <property type="component" value="Unassembled WGS sequence"/>
</dbReference>
<dbReference type="EMBL" id="LYPA01000080">
    <property type="protein sequence ID" value="OBR62401.1"/>
    <property type="molecule type" value="Genomic_DNA"/>
</dbReference>
<dbReference type="InterPro" id="IPR021133">
    <property type="entry name" value="HEAT_type_2"/>
</dbReference>
<reference evidence="1 2" key="1">
    <citation type="submission" date="2016-05" db="EMBL/GenBank/DDBJ databases">
        <title>Paenibacillus oryzae. sp. nov., isolated from the rice root.</title>
        <authorList>
            <person name="Zhang J."/>
            <person name="Zhang X."/>
        </authorList>
    </citation>
    <scope>NUCLEOTIDE SEQUENCE [LARGE SCALE GENOMIC DNA]</scope>
    <source>
        <strain evidence="1 2">1DrF-4</strain>
    </source>
</reference>
<comment type="caution">
    <text evidence="1">The sequence shown here is derived from an EMBL/GenBank/DDBJ whole genome shotgun (WGS) entry which is preliminary data.</text>
</comment>
<proteinExistence type="predicted"/>
<name>A0A1A5Y9U7_9BACL</name>
<evidence type="ECO:0000313" key="2">
    <source>
        <dbReference type="Proteomes" id="UP000092024"/>
    </source>
</evidence>
<protein>
    <recommendedName>
        <fullName evidence="3">DNA alkylation repair protein</fullName>
    </recommendedName>
</protein>
<dbReference type="Gene3D" id="1.25.40.290">
    <property type="entry name" value="ARM repeat domains"/>
    <property type="match status" value="1"/>
</dbReference>
<organism evidence="1 2">
    <name type="scientific">Paenibacillus oryzae</name>
    <dbReference type="NCBI Taxonomy" id="1844972"/>
    <lineage>
        <taxon>Bacteria</taxon>
        <taxon>Bacillati</taxon>
        <taxon>Bacillota</taxon>
        <taxon>Bacilli</taxon>
        <taxon>Bacillales</taxon>
        <taxon>Paenibacillaceae</taxon>
        <taxon>Paenibacillus</taxon>
    </lineage>
</organism>
<dbReference type="STRING" id="1844972.A7K91_01940"/>
<dbReference type="Pfam" id="PF08713">
    <property type="entry name" value="DNA_alkylation"/>
    <property type="match status" value="1"/>
</dbReference>
<dbReference type="PROSITE" id="PS50077">
    <property type="entry name" value="HEAT_REPEAT"/>
    <property type="match status" value="1"/>
</dbReference>
<evidence type="ECO:0000313" key="1">
    <source>
        <dbReference type="EMBL" id="OBR62401.1"/>
    </source>
</evidence>
<dbReference type="RefSeq" id="WP_068687261.1">
    <property type="nucleotide sequence ID" value="NZ_LYPA01000080.1"/>
</dbReference>
<gene>
    <name evidence="1" type="ORF">A7K91_01940</name>
</gene>